<feature type="region of interest" description="Disordered" evidence="1">
    <location>
        <begin position="1"/>
        <end position="158"/>
    </location>
</feature>
<dbReference type="Proteomes" id="UP000800082">
    <property type="component" value="Unassembled WGS sequence"/>
</dbReference>
<gene>
    <name evidence="3" type="ORF">M421DRAFT_67897</name>
</gene>
<dbReference type="GeneID" id="54354121"/>
<feature type="compositionally biased region" description="Low complexity" evidence="1">
    <location>
        <begin position="505"/>
        <end position="517"/>
    </location>
</feature>
<accession>A0A6A5RFE0</accession>
<feature type="compositionally biased region" description="Polar residues" evidence="1">
    <location>
        <begin position="13"/>
        <end position="43"/>
    </location>
</feature>
<evidence type="ECO:0000313" key="4">
    <source>
        <dbReference type="Proteomes" id="UP000800082"/>
    </source>
</evidence>
<evidence type="ECO:0000259" key="2">
    <source>
        <dbReference type="Pfam" id="PF24616"/>
    </source>
</evidence>
<proteinExistence type="predicted"/>
<keyword evidence="4" id="KW-1185">Reference proteome</keyword>
<reference evidence="3" key="1">
    <citation type="journal article" date="2020" name="Stud. Mycol.">
        <title>101 Dothideomycetes genomes: a test case for predicting lifestyles and emergence of pathogens.</title>
        <authorList>
            <person name="Haridas S."/>
            <person name="Albert R."/>
            <person name="Binder M."/>
            <person name="Bloem J."/>
            <person name="Labutti K."/>
            <person name="Salamov A."/>
            <person name="Andreopoulos B."/>
            <person name="Baker S."/>
            <person name="Barry K."/>
            <person name="Bills G."/>
            <person name="Bluhm B."/>
            <person name="Cannon C."/>
            <person name="Castanera R."/>
            <person name="Culley D."/>
            <person name="Daum C."/>
            <person name="Ezra D."/>
            <person name="Gonzalez J."/>
            <person name="Henrissat B."/>
            <person name="Kuo A."/>
            <person name="Liang C."/>
            <person name="Lipzen A."/>
            <person name="Lutzoni F."/>
            <person name="Magnuson J."/>
            <person name="Mondo S."/>
            <person name="Nolan M."/>
            <person name="Ohm R."/>
            <person name="Pangilinan J."/>
            <person name="Park H.-J."/>
            <person name="Ramirez L."/>
            <person name="Alfaro M."/>
            <person name="Sun H."/>
            <person name="Tritt A."/>
            <person name="Yoshinaga Y."/>
            <person name="Zwiers L.-H."/>
            <person name="Turgeon B."/>
            <person name="Goodwin S."/>
            <person name="Spatafora J."/>
            <person name="Crous P."/>
            <person name="Grigoriev I."/>
        </authorList>
    </citation>
    <scope>NUCLEOTIDE SEQUENCE</scope>
    <source>
        <strain evidence="3">CBS 183.55</strain>
    </source>
</reference>
<feature type="domain" description="DUF7624" evidence="2">
    <location>
        <begin position="607"/>
        <end position="726"/>
    </location>
</feature>
<evidence type="ECO:0000313" key="3">
    <source>
        <dbReference type="EMBL" id="KAF1926169.1"/>
    </source>
</evidence>
<sequence length="730" mass="80826">MLMPSPTGPGLSSAFSPYTDSPSSPPNFNHVLSNRCASSTQSDHLVPPPSPYPATVDPSPVDSNGTSATDHTEIEDDAQDGLNDIRSPRTEDIASPASQTSQSKPFKLDTSLPARTRSDSDEAPPSVIHVPADFKQFSRSSVSAASSSANTSENTAVVSPATPEANMVFEADDKVRLARLALAQAMMANPLQHNYTAPIDTSVPRGAFDRSTPLAQTRHDYEDDLKRRSARMSANLADIAEHDDSYPTDSSASSVIEQDDDESSQSQGNGPAPPDAQTMGQALHGINESEREVAALNSALDECWILCNSLAKLSQNHRRRMFNYAGGSADEQEHAWRTCWRLCQKLYESRDENPSAQVMPTLELCRDFCQALFDVRQRGDDASDSVLRVSFELNNHLYNAHDRALPEAFRERTLDFYLTLCHRLMKQRTSLPEETDSLLHACWSLAETLFSLRQNSRDGKPADEELLGSGIQACWELCDLFREGWTQVRPDRGTPRPTQYEFNLGSSSGSVTRSQRSYSERSGRTSSSIDDSYHSAISSRRQTPAVPDTPTTIFDDREEFSPAEENNVPNILILGPEAGMTRTHDRWSSASSNLSTYSDASIHSSSTATAGRTDPNLVRLKALIVKAAINTGYSRQIPLPDFIRALPSNSFGTLPWQAQLFESYRKLVLADPTLRTAHNEPPRRQTAVEIGRSVQWMARSEQFKWLRDLYRFVFGNNPEDSSQRNLIINA</sequence>
<name>A0A6A5RFE0_9PLEO</name>
<dbReference type="OrthoDB" id="5230484at2759"/>
<feature type="compositionally biased region" description="Polar residues" evidence="1">
    <location>
        <begin position="247"/>
        <end position="256"/>
    </location>
</feature>
<dbReference type="Pfam" id="PF24616">
    <property type="entry name" value="DUF7624"/>
    <property type="match status" value="1"/>
</dbReference>
<feature type="compositionally biased region" description="Low complexity" evidence="1">
    <location>
        <begin position="138"/>
        <end position="157"/>
    </location>
</feature>
<protein>
    <recommendedName>
        <fullName evidence="2">DUF7624 domain-containing protein</fullName>
    </recommendedName>
</protein>
<feature type="region of interest" description="Disordered" evidence="1">
    <location>
        <begin position="488"/>
        <end position="570"/>
    </location>
</feature>
<dbReference type="InterPro" id="IPR056041">
    <property type="entry name" value="DUF7624"/>
</dbReference>
<dbReference type="RefSeq" id="XP_033446421.1">
    <property type="nucleotide sequence ID" value="XM_033596454.1"/>
</dbReference>
<evidence type="ECO:0000256" key="1">
    <source>
        <dbReference type="SAM" id="MobiDB-lite"/>
    </source>
</evidence>
<organism evidence="3 4">
    <name type="scientific">Didymella exigua CBS 183.55</name>
    <dbReference type="NCBI Taxonomy" id="1150837"/>
    <lineage>
        <taxon>Eukaryota</taxon>
        <taxon>Fungi</taxon>
        <taxon>Dikarya</taxon>
        <taxon>Ascomycota</taxon>
        <taxon>Pezizomycotina</taxon>
        <taxon>Dothideomycetes</taxon>
        <taxon>Pleosporomycetidae</taxon>
        <taxon>Pleosporales</taxon>
        <taxon>Pleosporineae</taxon>
        <taxon>Didymellaceae</taxon>
        <taxon>Didymella</taxon>
    </lineage>
</organism>
<dbReference type="AlphaFoldDB" id="A0A6A5RFE0"/>
<feature type="region of interest" description="Disordered" evidence="1">
    <location>
        <begin position="237"/>
        <end position="279"/>
    </location>
</feature>
<feature type="region of interest" description="Disordered" evidence="1">
    <location>
        <begin position="199"/>
        <end position="224"/>
    </location>
</feature>
<dbReference type="EMBL" id="ML978978">
    <property type="protein sequence ID" value="KAF1926169.1"/>
    <property type="molecule type" value="Genomic_DNA"/>
</dbReference>